<dbReference type="EMBL" id="JH971864">
    <property type="protein sequence ID" value="EKM73909.1"/>
    <property type="molecule type" value="Genomic_DNA"/>
</dbReference>
<reference evidence="2" key="1">
    <citation type="journal article" date="2012" name="Proc. Natl. Acad. Sci. U.S.A.">
        <title>Genome sequence of the button mushroom Agaricus bisporus reveals mechanisms governing adaptation to a humic-rich ecological niche.</title>
        <authorList>
            <person name="Morin E."/>
            <person name="Kohler A."/>
            <person name="Baker A.R."/>
            <person name="Foulongne-Oriol M."/>
            <person name="Lombard V."/>
            <person name="Nagy L.G."/>
            <person name="Ohm R.A."/>
            <person name="Patyshakuliyeva A."/>
            <person name="Brun A."/>
            <person name="Aerts A.L."/>
            <person name="Bailey A.M."/>
            <person name="Billette C."/>
            <person name="Coutinho P.M."/>
            <person name="Deakin G."/>
            <person name="Doddapaneni H."/>
            <person name="Floudas D."/>
            <person name="Grimwood J."/>
            <person name="Hilden K."/>
            <person name="Kuees U."/>
            <person name="LaButti K.M."/>
            <person name="Lapidus A."/>
            <person name="Lindquist E.A."/>
            <person name="Lucas S.M."/>
            <person name="Murat C."/>
            <person name="Riley R.W."/>
            <person name="Salamov A.A."/>
            <person name="Schmutz J."/>
            <person name="Subramanian V."/>
            <person name="Woesten H.A.B."/>
            <person name="Xu J."/>
            <person name="Eastwood D.C."/>
            <person name="Foster G.D."/>
            <person name="Sonnenberg A.S."/>
            <person name="Cullen D."/>
            <person name="de Vries R.P."/>
            <person name="Lundell T."/>
            <person name="Hibbett D.S."/>
            <person name="Henrissat B."/>
            <person name="Burton K.S."/>
            <person name="Kerrigan R.W."/>
            <person name="Challen M.P."/>
            <person name="Grigoriev I.V."/>
            <person name="Martin F."/>
        </authorList>
    </citation>
    <scope>NUCLEOTIDE SEQUENCE [LARGE SCALE GENOMIC DNA]</scope>
    <source>
        <strain evidence="2">JB137-S8 / ATCC MYA-4627 / FGSC 10392</strain>
    </source>
</reference>
<dbReference type="Proteomes" id="UP000008493">
    <property type="component" value="Unassembled WGS sequence"/>
</dbReference>
<gene>
    <name evidence="1" type="ORF">AGABI1DRAFT_95998</name>
</gene>
<evidence type="ECO:0000313" key="1">
    <source>
        <dbReference type="EMBL" id="EKM73909.1"/>
    </source>
</evidence>
<dbReference type="InParanoid" id="K5VHS4"/>
<feature type="non-terminal residue" evidence="1">
    <location>
        <position position="302"/>
    </location>
</feature>
<dbReference type="PANTHER" id="PTHR46579">
    <property type="entry name" value="F5/8 TYPE C DOMAIN-CONTAINING PROTEIN-RELATED"/>
    <property type="match status" value="1"/>
</dbReference>
<dbReference type="AlphaFoldDB" id="K5VHS4"/>
<dbReference type="OrthoDB" id="3248986at2759"/>
<dbReference type="RefSeq" id="XP_007335452.1">
    <property type="nucleotide sequence ID" value="XM_007335390.1"/>
</dbReference>
<dbReference type="STRING" id="597362.K5VHS4"/>
<protein>
    <submittedName>
        <fullName evidence="1">Uncharacterized protein</fullName>
    </submittedName>
</protein>
<keyword evidence="2" id="KW-1185">Reference proteome</keyword>
<dbReference type="GeneID" id="18832788"/>
<accession>K5VHS4</accession>
<organism evidence="1 2">
    <name type="scientific">Agaricus bisporus var. burnettii (strain JB137-S8 / ATCC MYA-4627 / FGSC 10392)</name>
    <name type="common">White button mushroom</name>
    <dbReference type="NCBI Taxonomy" id="597362"/>
    <lineage>
        <taxon>Eukaryota</taxon>
        <taxon>Fungi</taxon>
        <taxon>Dikarya</taxon>
        <taxon>Basidiomycota</taxon>
        <taxon>Agaricomycotina</taxon>
        <taxon>Agaricomycetes</taxon>
        <taxon>Agaricomycetidae</taxon>
        <taxon>Agaricales</taxon>
        <taxon>Agaricineae</taxon>
        <taxon>Agaricaceae</taxon>
        <taxon>Agaricus</taxon>
    </lineage>
</organism>
<dbReference type="HOGENOM" id="CLU_923031_0_0_1"/>
<evidence type="ECO:0000313" key="2">
    <source>
        <dbReference type="Proteomes" id="UP000008493"/>
    </source>
</evidence>
<name>K5VHS4_AGABU</name>
<dbReference type="PANTHER" id="PTHR46579:SF1">
    <property type="entry name" value="F5_8 TYPE C DOMAIN-CONTAINING PROTEIN"/>
    <property type="match status" value="1"/>
</dbReference>
<dbReference type="KEGG" id="abp:AGABI1DRAFT95998"/>
<proteinExistence type="predicted"/>
<sequence>VIRSEIETLKKDGLFEKIQSMRKEQRIIDIHENILKAGKAVKRSRLTRTSSSVIISQDNNDVKATIPVLVERNLLAHGHIEGTFSVPPRTSIDTSGNADKYVLGKTVIPKIREAMDRLTLPSWVSRGPAHPGEAKGGKLHADQWRSFFTINLPISLTRLWGSNSADSKKQEMLVNFLHLVTAVQLASRHTITEEHVQLYEEHMYQYLATLLPLYPSTKMVPNQHNALHFGDYLQRFGPTHGWRCFAFERFNYLLQQISTNMIVGKLEGTIFRKFSRISFQKGYIHWFKNFPQLLTMTFAELF</sequence>